<dbReference type="Proteomes" id="UP000315226">
    <property type="component" value="Unassembled WGS sequence"/>
</dbReference>
<comment type="caution">
    <text evidence="4">The sequence shown here is derived from an EMBL/GenBank/DDBJ whole genome shotgun (WGS) entry which is preliminary data.</text>
</comment>
<keyword evidence="5" id="KW-1185">Reference proteome</keyword>
<dbReference type="PANTHER" id="PTHR21363:SF0">
    <property type="entry name" value="PREPHENATE DEHYDROGENASE [NADP(+)]"/>
    <property type="match status" value="1"/>
</dbReference>
<dbReference type="RefSeq" id="WP_141293177.1">
    <property type="nucleotide sequence ID" value="NZ_BJMN01000005.1"/>
</dbReference>
<dbReference type="Gene3D" id="3.40.50.720">
    <property type="entry name" value="NAD(P)-binding Rossmann-like Domain"/>
    <property type="match status" value="1"/>
</dbReference>
<dbReference type="SUPFAM" id="SSF51735">
    <property type="entry name" value="NAD(P)-binding Rossmann-fold domains"/>
    <property type="match status" value="1"/>
</dbReference>
<comment type="similarity">
    <text evidence="1">Belongs to the prephenate/arogenate dehydrogenase family.</text>
</comment>
<dbReference type="InterPro" id="IPR008927">
    <property type="entry name" value="6-PGluconate_DH-like_C_sf"/>
</dbReference>
<dbReference type="PANTHER" id="PTHR21363">
    <property type="entry name" value="PREPHENATE DEHYDROGENASE"/>
    <property type="match status" value="1"/>
</dbReference>
<evidence type="ECO:0000313" key="5">
    <source>
        <dbReference type="Proteomes" id="UP000315226"/>
    </source>
</evidence>
<evidence type="ECO:0000256" key="1">
    <source>
        <dbReference type="ARBA" id="ARBA00007964"/>
    </source>
</evidence>
<accession>A0A4Y3REG8</accession>
<sequence>MIRTAAVVGTGLIGTSMGLALTRRGVHVHLLDADESAARVAAARGAGVFGPPSEPVDLAVVAVPPTRVAQVLADQQRRDLAHAYTDVASVKSATALAVSRSGVHRPSYVGGHPMAGSERSGPLAARAGLFEGRTWVLTPGPETSSGTLNRVLSAVALCGAVPLVMEPGVHDRAVALVSHAPHLVATLMAARLGGASREALALAGQGVRDVIRVAGGAPTLWTDIVRSNGPAIAEILGDLRKDLEALTRALNALEVSGPESEEALASLVDLLERGREGWESVYEPGGRIPVERVTLTVPLDGGPGEVDRLIDAAEGWGIDADGIRLSWSDADTELSALLAAPAPTAEAVRRRLADDGWRVTVAAGS</sequence>
<dbReference type="InterPro" id="IPR036291">
    <property type="entry name" value="NAD(P)-bd_dom_sf"/>
</dbReference>
<dbReference type="OrthoDB" id="9802008at2"/>
<evidence type="ECO:0000313" key="4">
    <source>
        <dbReference type="EMBL" id="GEB55107.1"/>
    </source>
</evidence>
<dbReference type="InterPro" id="IPR050812">
    <property type="entry name" value="Preph/Arog_dehydrog"/>
</dbReference>
<evidence type="ECO:0000256" key="2">
    <source>
        <dbReference type="ARBA" id="ARBA00023002"/>
    </source>
</evidence>
<reference evidence="4 5" key="1">
    <citation type="submission" date="2019-06" db="EMBL/GenBank/DDBJ databases">
        <title>Whole genome shotgun sequence of Streptomyces gardneri NBRC 12865.</title>
        <authorList>
            <person name="Hosoyama A."/>
            <person name="Uohara A."/>
            <person name="Ohji S."/>
            <person name="Ichikawa N."/>
        </authorList>
    </citation>
    <scope>NUCLEOTIDE SEQUENCE [LARGE SCALE GENOMIC DNA]</scope>
    <source>
        <strain evidence="4 5">NBRC 12865</strain>
    </source>
</reference>
<dbReference type="Pfam" id="PF20463">
    <property type="entry name" value="PDH_C"/>
    <property type="match status" value="1"/>
</dbReference>
<dbReference type="Pfam" id="PF02153">
    <property type="entry name" value="PDH_N"/>
    <property type="match status" value="1"/>
</dbReference>
<dbReference type="NCBIfam" id="NF005112">
    <property type="entry name" value="PRK06545.2-4"/>
    <property type="match status" value="1"/>
</dbReference>
<gene>
    <name evidence="4" type="ORF">SGA01_07120</name>
</gene>
<dbReference type="GO" id="GO:0006571">
    <property type="term" value="P:tyrosine biosynthetic process"/>
    <property type="evidence" value="ECO:0007669"/>
    <property type="project" value="InterPro"/>
</dbReference>
<name>A0A4Y3REG8_9ACTN</name>
<dbReference type="InterPro" id="IPR003099">
    <property type="entry name" value="Prephen_DH"/>
</dbReference>
<organism evidence="4 5">
    <name type="scientific">Streptomyces gardneri</name>
    <dbReference type="NCBI Taxonomy" id="66892"/>
    <lineage>
        <taxon>Bacteria</taxon>
        <taxon>Bacillati</taxon>
        <taxon>Actinomycetota</taxon>
        <taxon>Actinomycetes</taxon>
        <taxon>Kitasatosporales</taxon>
        <taxon>Streptomycetaceae</taxon>
        <taxon>Streptomyces</taxon>
    </lineage>
</organism>
<dbReference type="GO" id="GO:0070403">
    <property type="term" value="F:NAD+ binding"/>
    <property type="evidence" value="ECO:0007669"/>
    <property type="project" value="InterPro"/>
</dbReference>
<dbReference type="GO" id="GO:0008977">
    <property type="term" value="F:prephenate dehydrogenase (NAD+) activity"/>
    <property type="evidence" value="ECO:0007669"/>
    <property type="project" value="InterPro"/>
</dbReference>
<keyword evidence="2" id="KW-0560">Oxidoreductase</keyword>
<dbReference type="InterPro" id="IPR046826">
    <property type="entry name" value="PDH_N"/>
</dbReference>
<dbReference type="GO" id="GO:0004665">
    <property type="term" value="F:prephenate dehydrogenase (NADP+) activity"/>
    <property type="evidence" value="ECO:0007669"/>
    <property type="project" value="InterPro"/>
</dbReference>
<dbReference type="PROSITE" id="PS51176">
    <property type="entry name" value="PDH_ADH"/>
    <property type="match status" value="1"/>
</dbReference>
<evidence type="ECO:0000259" key="3">
    <source>
        <dbReference type="PROSITE" id="PS51176"/>
    </source>
</evidence>
<feature type="domain" description="Prephenate/arogenate dehydrogenase" evidence="3">
    <location>
        <begin position="3"/>
        <end position="286"/>
    </location>
</feature>
<dbReference type="AlphaFoldDB" id="A0A4Y3REG8"/>
<dbReference type="InterPro" id="IPR046825">
    <property type="entry name" value="PDH_C"/>
</dbReference>
<dbReference type="EMBL" id="BJMN01000005">
    <property type="protein sequence ID" value="GEB55107.1"/>
    <property type="molecule type" value="Genomic_DNA"/>
</dbReference>
<dbReference type="SUPFAM" id="SSF48179">
    <property type="entry name" value="6-phosphogluconate dehydrogenase C-terminal domain-like"/>
    <property type="match status" value="1"/>
</dbReference>
<proteinExistence type="inferred from homology"/>
<dbReference type="Gene3D" id="1.10.3660.10">
    <property type="entry name" value="6-phosphogluconate dehydrogenase C-terminal like domain"/>
    <property type="match status" value="1"/>
</dbReference>
<protein>
    <submittedName>
        <fullName evidence="4">Prephenate dehydrogenase</fullName>
    </submittedName>
</protein>